<protein>
    <submittedName>
        <fullName evidence="10">Carnitine acetyl transferase</fullName>
    </submittedName>
</protein>
<comment type="caution">
    <text evidence="10">The sequence shown here is derived from an EMBL/GenBank/DDBJ whole genome shotgun (WGS) entry which is preliminary data.</text>
</comment>
<keyword evidence="2" id="KW-0813">Transport</keyword>
<feature type="compositionally biased region" description="Polar residues" evidence="8">
    <location>
        <begin position="601"/>
        <end position="612"/>
    </location>
</feature>
<dbReference type="SUPFAM" id="SSF52777">
    <property type="entry name" value="CoA-dependent acyltransferases"/>
    <property type="match status" value="2"/>
</dbReference>
<dbReference type="RefSeq" id="XP_018150377.1">
    <property type="nucleotide sequence ID" value="XM_018281592.1"/>
</dbReference>
<reference evidence="10 11" key="1">
    <citation type="journal article" date="2016" name="PLoS Pathog.">
        <title>Biosynthesis of antibiotic leucinostatins in bio-control fungus Purpureocillium lilacinum and their inhibition on phytophthora revealed by genome mining.</title>
        <authorList>
            <person name="Wang G."/>
            <person name="Liu Z."/>
            <person name="Lin R."/>
            <person name="Li E."/>
            <person name="Mao Z."/>
            <person name="Ling J."/>
            <person name="Yang Y."/>
            <person name="Yin W.B."/>
            <person name="Xie B."/>
        </authorList>
    </citation>
    <scope>NUCLEOTIDE SEQUENCE [LARGE SCALE GENOMIC DNA]</scope>
    <source>
        <strain evidence="10">170</strain>
    </source>
</reference>
<evidence type="ECO:0000256" key="4">
    <source>
        <dbReference type="ARBA" id="ARBA00022832"/>
    </source>
</evidence>
<feature type="region of interest" description="Disordered" evidence="8">
    <location>
        <begin position="1"/>
        <end position="39"/>
    </location>
</feature>
<feature type="region of interest" description="Disordered" evidence="8">
    <location>
        <begin position="817"/>
        <end position="852"/>
    </location>
</feature>
<dbReference type="Gene3D" id="1.10.275.20">
    <property type="entry name" value="Choline/Carnitine o-acyltransferase"/>
    <property type="match status" value="1"/>
</dbReference>
<dbReference type="PANTHER" id="PTHR22589">
    <property type="entry name" value="CARNITINE O-ACYLTRANSFERASE"/>
    <property type="match status" value="1"/>
</dbReference>
<dbReference type="InterPro" id="IPR023213">
    <property type="entry name" value="CAT-like_dom_sf"/>
</dbReference>
<dbReference type="Gene3D" id="3.30.559.10">
    <property type="entry name" value="Chloramphenicol acetyltransferase-like domain"/>
    <property type="match status" value="2"/>
</dbReference>
<dbReference type="FunFam" id="3.30.559.10:FF:000025">
    <property type="entry name" value="Carnitine acetyl transferase"/>
    <property type="match status" value="1"/>
</dbReference>
<dbReference type="GO" id="GO:0004092">
    <property type="term" value="F:carnitine O-acetyltransferase activity"/>
    <property type="evidence" value="ECO:0007669"/>
    <property type="project" value="TreeGrafter"/>
</dbReference>
<dbReference type="InterPro" id="IPR039551">
    <property type="entry name" value="Cho/carn_acyl_trans"/>
</dbReference>
<evidence type="ECO:0000256" key="8">
    <source>
        <dbReference type="SAM" id="MobiDB-lite"/>
    </source>
</evidence>
<evidence type="ECO:0000256" key="6">
    <source>
        <dbReference type="ARBA" id="ARBA00023315"/>
    </source>
</evidence>
<keyword evidence="3 10" id="KW-0808">Transferase</keyword>
<dbReference type="OrthoDB" id="240216at2759"/>
<dbReference type="GO" id="GO:0005739">
    <property type="term" value="C:mitochondrion"/>
    <property type="evidence" value="ECO:0007669"/>
    <property type="project" value="EnsemblFungi"/>
</dbReference>
<sequence>MTAKVKRIFNPPNSLAERLAEPLPNSATPRKLPESPPSLAARVPLNLSGAYPRMPMDNHGESHRDGGITFAAQDKLPKLPIPDLSGTCDKYLEALRPLQTPRERAETEHAVREFLSTDGPDLQEKLKRYAQGKTSYIEQFWYDSYLNFDNPVVLNLNPFFLLEDDPTPARNNQVTRAASLVVSALEFIRAVRKEELPPDTVKGKPLCMYQFSRLFGTARVPTENGCQIVQDPEAKHVVVICHGQIYWFDVLDNNSDVIMTEKDIAINLQTITEDAAQTPIQDAAKGALGVLSTENRKIWSGLRDVLTKDPGSNNADCLNIVDSALFALCLDYTEPPDVAALCQNMLCGTSEVKNGVQIGTCTNRWYDKLQIIVCKNGSAGINFEHTGVDGHTVLRFASDVYTDTILRFARTINGQAPTLWTSTSPDPSKRDPESFGDVNTTPRKLEWDMIPELSIAVRFAETRLADLIEQNEFQCLDFSSYGKNFITSMGFSPDAFVQMAFQAAYYGLYGRVECTYEPAMTKFYLHGRTEAVRTVSQDSVDFVQSFWADNPIEQKIEALKKACQKHVGRTRECLKAEGCDRHLYALFCVWQKFVDDEMDSGMSSIGQSSPTDGYSPVGSPGKESSGSMDQVVEVKPNRERGDSTNSRSRDAHPLPFIFADGGWDKLNTTVLSTSNCGNPSLRQFGFGPTSGDGFGIGYIIKDDSISICVSSKHRQTKRFVDTLESYLLEIRRILRITNRKSSTVKSSRAREAEEARPKQMSRLKSRGRLITTEGAAKGSARADTASQTEESAIGSDDDELGGYGFFDAGMLLQALKARDRAADPAESAKASERAAVQARRRDVGKKLRLTTE</sequence>
<evidence type="ECO:0000256" key="7">
    <source>
        <dbReference type="PIRSR" id="PIRSR600542-1"/>
    </source>
</evidence>
<dbReference type="InterPro" id="IPR000542">
    <property type="entry name" value="Carn_acyl_trans"/>
</dbReference>
<gene>
    <name evidence="10" type="ORF">VFPPC_01832</name>
</gene>
<dbReference type="Proteomes" id="UP000078397">
    <property type="component" value="Unassembled WGS sequence"/>
</dbReference>
<feature type="region of interest" description="Disordered" evidence="8">
    <location>
        <begin position="601"/>
        <end position="630"/>
    </location>
</feature>
<name>A0A179G908_METCM</name>
<evidence type="ECO:0000256" key="2">
    <source>
        <dbReference type="ARBA" id="ARBA00022448"/>
    </source>
</evidence>
<feature type="region of interest" description="Disordered" evidence="8">
    <location>
        <begin position="741"/>
        <end position="796"/>
    </location>
</feature>
<dbReference type="KEGG" id="pchm:VFPPC_01832"/>
<dbReference type="FunFam" id="1.10.275.20:FF:000003">
    <property type="entry name" value="Carnitine acetyl transferase"/>
    <property type="match status" value="1"/>
</dbReference>
<feature type="compositionally biased region" description="Basic and acidic residues" evidence="8">
    <location>
        <begin position="839"/>
        <end position="852"/>
    </location>
</feature>
<feature type="compositionally biased region" description="Basic and acidic residues" evidence="8">
    <location>
        <begin position="748"/>
        <end position="757"/>
    </location>
</feature>
<dbReference type="Gene3D" id="3.30.559.70">
    <property type="entry name" value="Choline/Carnitine o-acyltransferase, domain 2"/>
    <property type="match status" value="1"/>
</dbReference>
<accession>A0A179G908</accession>
<keyword evidence="5" id="KW-0443">Lipid metabolism</keyword>
<feature type="domain" description="Choline/carnitine acyltransferase" evidence="9">
    <location>
        <begin position="79"/>
        <end position="724"/>
    </location>
</feature>
<dbReference type="AlphaFoldDB" id="A0A179G908"/>
<dbReference type="STRING" id="1380566.A0A179G908"/>
<dbReference type="PANTHER" id="PTHR22589:SF29">
    <property type="entry name" value="MITOCHONDRIAL CARNITINE O-ACETYLTRANSFERASE-RELATED"/>
    <property type="match status" value="1"/>
</dbReference>
<proteinExistence type="inferred from homology"/>
<dbReference type="InterPro" id="IPR042572">
    <property type="entry name" value="Carn_acyl_trans_N"/>
</dbReference>
<evidence type="ECO:0000256" key="3">
    <source>
        <dbReference type="ARBA" id="ARBA00022679"/>
    </source>
</evidence>
<dbReference type="InterPro" id="IPR042231">
    <property type="entry name" value="Cho/carn_acyl_trans_2"/>
</dbReference>
<evidence type="ECO:0000259" key="9">
    <source>
        <dbReference type="Pfam" id="PF00755"/>
    </source>
</evidence>
<dbReference type="FunFam" id="3.30.559.10:FF:000019">
    <property type="entry name" value="Carnitine acetyl transferase"/>
    <property type="match status" value="1"/>
</dbReference>
<comment type="similarity">
    <text evidence="1">Belongs to the carnitine/choline acetyltransferase family.</text>
</comment>
<evidence type="ECO:0000313" key="10">
    <source>
        <dbReference type="EMBL" id="OAQ74294.1"/>
    </source>
</evidence>
<evidence type="ECO:0000256" key="5">
    <source>
        <dbReference type="ARBA" id="ARBA00023098"/>
    </source>
</evidence>
<organism evidence="10 11">
    <name type="scientific">Pochonia chlamydosporia 170</name>
    <dbReference type="NCBI Taxonomy" id="1380566"/>
    <lineage>
        <taxon>Eukaryota</taxon>
        <taxon>Fungi</taxon>
        <taxon>Dikarya</taxon>
        <taxon>Ascomycota</taxon>
        <taxon>Pezizomycotina</taxon>
        <taxon>Sordariomycetes</taxon>
        <taxon>Hypocreomycetidae</taxon>
        <taxon>Hypocreales</taxon>
        <taxon>Clavicipitaceae</taxon>
        <taxon>Pochonia</taxon>
    </lineage>
</organism>
<dbReference type="EMBL" id="LSBJ02000001">
    <property type="protein sequence ID" value="OAQ74294.1"/>
    <property type="molecule type" value="Genomic_DNA"/>
</dbReference>
<evidence type="ECO:0000256" key="1">
    <source>
        <dbReference type="ARBA" id="ARBA00005232"/>
    </source>
</evidence>
<dbReference type="PROSITE" id="PS00440">
    <property type="entry name" value="ACYLTRANSF_C_2"/>
    <property type="match status" value="1"/>
</dbReference>
<evidence type="ECO:0000313" key="11">
    <source>
        <dbReference type="Proteomes" id="UP000078397"/>
    </source>
</evidence>
<dbReference type="GeneID" id="28845586"/>
<dbReference type="GO" id="GO:0009437">
    <property type="term" value="P:carnitine metabolic process"/>
    <property type="evidence" value="ECO:0007669"/>
    <property type="project" value="EnsemblFungi"/>
</dbReference>
<feature type="active site" description="Proton acceptor" evidence="7">
    <location>
        <position position="385"/>
    </location>
</feature>
<keyword evidence="11" id="KW-1185">Reference proteome</keyword>
<dbReference type="Pfam" id="PF00755">
    <property type="entry name" value="Carn_acyltransf"/>
    <property type="match status" value="1"/>
</dbReference>
<dbReference type="FunFam" id="3.30.559.70:FF:000003">
    <property type="entry name" value="Carnitine acetyl transferase FacC"/>
    <property type="match status" value="1"/>
</dbReference>
<dbReference type="GO" id="GO:0006631">
    <property type="term" value="P:fatty acid metabolic process"/>
    <property type="evidence" value="ECO:0007669"/>
    <property type="project" value="UniProtKB-KW"/>
</dbReference>
<keyword evidence="6" id="KW-0012">Acyltransferase</keyword>
<keyword evidence="4" id="KW-0276">Fatty acid metabolism</keyword>